<keyword evidence="4" id="KW-0862">Zinc</keyword>
<keyword evidence="7" id="KW-1185">Reference proteome</keyword>
<dbReference type="Proteomes" id="UP001623232">
    <property type="component" value="Chromosome"/>
</dbReference>
<accession>A0ABZ2XZK6</accession>
<dbReference type="PANTHER" id="PTHR42978">
    <property type="entry name" value="QUORUM-QUENCHING LACTONASE YTNP-RELATED-RELATED"/>
    <property type="match status" value="1"/>
</dbReference>
<feature type="domain" description="Metallo-beta-lactamase" evidence="5">
    <location>
        <begin position="76"/>
        <end position="278"/>
    </location>
</feature>
<evidence type="ECO:0000256" key="4">
    <source>
        <dbReference type="ARBA" id="ARBA00022833"/>
    </source>
</evidence>
<dbReference type="PROSITE" id="PS51318">
    <property type="entry name" value="TAT"/>
    <property type="match status" value="1"/>
</dbReference>
<dbReference type="RefSeq" id="WP_406649854.1">
    <property type="nucleotide sequence ID" value="NZ_CP123584.1"/>
</dbReference>
<dbReference type="InterPro" id="IPR006311">
    <property type="entry name" value="TAT_signal"/>
</dbReference>
<name>A0ABZ2XZK6_9RHOB</name>
<dbReference type="SUPFAM" id="SSF56281">
    <property type="entry name" value="Metallo-hydrolase/oxidoreductase"/>
    <property type="match status" value="1"/>
</dbReference>
<dbReference type="InterPro" id="IPR036866">
    <property type="entry name" value="RibonucZ/Hydroxyglut_hydro"/>
</dbReference>
<keyword evidence="2" id="KW-0479">Metal-binding</keyword>
<dbReference type="EMBL" id="CP123584">
    <property type="protein sequence ID" value="WZK90789.1"/>
    <property type="molecule type" value="Genomic_DNA"/>
</dbReference>
<evidence type="ECO:0000256" key="3">
    <source>
        <dbReference type="ARBA" id="ARBA00022801"/>
    </source>
</evidence>
<dbReference type="CDD" id="cd07720">
    <property type="entry name" value="OPHC2-like_MBL-fold"/>
    <property type="match status" value="1"/>
</dbReference>
<evidence type="ECO:0000256" key="2">
    <source>
        <dbReference type="ARBA" id="ARBA00022723"/>
    </source>
</evidence>
<protein>
    <submittedName>
        <fullName evidence="6">MBL fold metallo-hydrolase</fullName>
    </submittedName>
</protein>
<proteinExistence type="inferred from homology"/>
<gene>
    <name evidence="6" type="ORF">QEZ52_09640</name>
</gene>
<evidence type="ECO:0000256" key="1">
    <source>
        <dbReference type="ARBA" id="ARBA00007749"/>
    </source>
</evidence>
<dbReference type="SMART" id="SM00849">
    <property type="entry name" value="Lactamase_B"/>
    <property type="match status" value="1"/>
</dbReference>
<evidence type="ECO:0000259" key="5">
    <source>
        <dbReference type="SMART" id="SM00849"/>
    </source>
</evidence>
<dbReference type="Gene3D" id="3.60.15.10">
    <property type="entry name" value="Ribonuclease Z/Hydroxyacylglutathione hydrolase-like"/>
    <property type="match status" value="1"/>
</dbReference>
<sequence length="300" mass="31357">MTTLILDRRELMLTLAATAGTAAIPSASFAGELATLTLGDIAVSSLSDGTFNIPAGWFPNASPEALGTIGDEIEIGANQWLVHSGDRLILIDTGAGPLYPGVGKLEALFMARGIAKTDITDIIITHMHGDHIGGLSGPDAGGYRNATLHMAQAEWDFWMDADLVNKMPAEMRDIIEGQQAIITPIADRLALYSGETDLGSGLTLLPLPGHTPGHSGVRISGGGSELLIIADAILSEAVQFAAPDITYVLDIDPAQAVETRKALLNQLANNQGLFAATHLAYPGIGKTAQSGDGFVFHPLS</sequence>
<reference evidence="6 7" key="1">
    <citation type="submission" date="2023-04" db="EMBL/GenBank/DDBJ databases">
        <title>Complete genome sequence of Alisedimentitalea scapharcae.</title>
        <authorList>
            <person name="Rong J.-C."/>
            <person name="Yi M.-L."/>
            <person name="Zhao Q."/>
        </authorList>
    </citation>
    <scope>NUCLEOTIDE SEQUENCE [LARGE SCALE GENOMIC DNA]</scope>
    <source>
        <strain evidence="6 7">KCTC 42119</strain>
    </source>
</reference>
<keyword evidence="3" id="KW-0378">Hydrolase</keyword>
<dbReference type="PANTHER" id="PTHR42978:SF6">
    <property type="entry name" value="QUORUM-QUENCHING LACTONASE YTNP-RELATED"/>
    <property type="match status" value="1"/>
</dbReference>
<dbReference type="InterPro" id="IPR001279">
    <property type="entry name" value="Metallo-B-lactamas"/>
</dbReference>
<comment type="similarity">
    <text evidence="1">Belongs to the metallo-beta-lactamase superfamily.</text>
</comment>
<evidence type="ECO:0000313" key="7">
    <source>
        <dbReference type="Proteomes" id="UP001623232"/>
    </source>
</evidence>
<dbReference type="InterPro" id="IPR051013">
    <property type="entry name" value="MBL_superfamily_lactonases"/>
</dbReference>
<dbReference type="Pfam" id="PF00753">
    <property type="entry name" value="Lactamase_B"/>
    <property type="match status" value="1"/>
</dbReference>
<evidence type="ECO:0000313" key="6">
    <source>
        <dbReference type="EMBL" id="WZK90789.1"/>
    </source>
</evidence>
<organism evidence="6 7">
    <name type="scientific">Aliisedimentitalea scapharcae</name>
    <dbReference type="NCBI Taxonomy" id="1524259"/>
    <lineage>
        <taxon>Bacteria</taxon>
        <taxon>Pseudomonadati</taxon>
        <taxon>Pseudomonadota</taxon>
        <taxon>Alphaproteobacteria</taxon>
        <taxon>Rhodobacterales</taxon>
        <taxon>Roseobacteraceae</taxon>
        <taxon>Aliisedimentitalea</taxon>
    </lineage>
</organism>